<feature type="domain" description="Phosphatidic acid phosphatase type 2/haloperoxidase" evidence="2">
    <location>
        <begin position="88"/>
        <end position="200"/>
    </location>
</feature>
<feature type="transmembrane region" description="Helical" evidence="1">
    <location>
        <begin position="157"/>
        <end position="179"/>
    </location>
</feature>
<dbReference type="SUPFAM" id="SSF48317">
    <property type="entry name" value="Acid phosphatase/Vanadium-dependent haloperoxidase"/>
    <property type="match status" value="1"/>
</dbReference>
<feature type="transmembrane region" description="Helical" evidence="1">
    <location>
        <begin position="88"/>
        <end position="109"/>
    </location>
</feature>
<evidence type="ECO:0000313" key="4">
    <source>
        <dbReference type="Proteomes" id="UP000000664"/>
    </source>
</evidence>
<feature type="transmembrane region" description="Helical" evidence="1">
    <location>
        <begin position="55"/>
        <end position="81"/>
    </location>
</feature>
<organism evidence="3 4">
    <name type="scientific">Lactobacillus gasseri (strain ATCC 33323 / DSM 20243 / BCRC 14619 / CIP 102991 / JCM 1131 / KCTC 3163 / NCIMB 11718 / NCTC 13722 / AM63)</name>
    <dbReference type="NCBI Taxonomy" id="324831"/>
    <lineage>
        <taxon>Bacteria</taxon>
        <taxon>Bacillati</taxon>
        <taxon>Bacillota</taxon>
        <taxon>Bacilli</taxon>
        <taxon>Lactobacillales</taxon>
        <taxon>Lactobacillaceae</taxon>
        <taxon>Lactobacillus</taxon>
    </lineage>
</organism>
<dbReference type="KEGG" id="lga:LGAS_0508"/>
<gene>
    <name evidence="3" type="ordered locus">LGAS_0508</name>
</gene>
<evidence type="ECO:0000313" key="3">
    <source>
        <dbReference type="EMBL" id="ABJ59906.1"/>
    </source>
</evidence>
<name>A0A805ZY15_LACGA</name>
<feature type="transmembrane region" description="Helical" evidence="1">
    <location>
        <begin position="13"/>
        <end position="35"/>
    </location>
</feature>
<accession>A0A805ZY15</accession>
<evidence type="ECO:0000259" key="2">
    <source>
        <dbReference type="SMART" id="SM00014"/>
    </source>
</evidence>
<dbReference type="PANTHER" id="PTHR14969:SF13">
    <property type="entry name" value="AT30094P"/>
    <property type="match status" value="1"/>
</dbReference>
<dbReference type="AlphaFoldDB" id="A0A805ZY15"/>
<dbReference type="EMBL" id="CP000413">
    <property type="protein sequence ID" value="ABJ59906.1"/>
    <property type="molecule type" value="Genomic_DNA"/>
</dbReference>
<evidence type="ECO:0000256" key="1">
    <source>
        <dbReference type="SAM" id="Phobius"/>
    </source>
</evidence>
<reference evidence="3 4" key="1">
    <citation type="journal article" date="2006" name="Proc. Natl. Acad. Sci. U.S.A.">
        <title>Comparative genomics of the lactic acid bacteria.</title>
        <authorList>
            <person name="Makarova K."/>
            <person name="Slesarev A."/>
            <person name="Wolf Y."/>
            <person name="Sorokin A."/>
            <person name="Mirkin B."/>
            <person name="Koonin E."/>
            <person name="Pavlov A."/>
            <person name="Pavlova N."/>
            <person name="Karamychev V."/>
            <person name="Polouchine N."/>
            <person name="Shakhova V."/>
            <person name="Grigoriev I."/>
            <person name="Lou Y."/>
            <person name="Rohksar D."/>
            <person name="Lucas S."/>
            <person name="Huang K."/>
            <person name="Goodstein D.M."/>
            <person name="Hawkins T."/>
            <person name="Plengvidhya V."/>
            <person name="Welker D."/>
            <person name="Hughes J."/>
            <person name="Goh Y."/>
            <person name="Benson A."/>
            <person name="Baldwin K."/>
            <person name="Lee J.H."/>
            <person name="Diaz-Muniz I."/>
            <person name="Dosti B."/>
            <person name="Smeianov V."/>
            <person name="Wechter W."/>
            <person name="Barabote R."/>
            <person name="Lorca G."/>
            <person name="Altermann E."/>
            <person name="Barrangou R."/>
            <person name="Ganesan B."/>
            <person name="Xie Y."/>
            <person name="Rawsthorne H."/>
            <person name="Tamir D."/>
            <person name="Parker C."/>
            <person name="Breidt F."/>
            <person name="Broadbent J."/>
            <person name="Hutkins R."/>
            <person name="O'Sullivan D."/>
            <person name="Steele J."/>
            <person name="Unlu G."/>
            <person name="Saier M."/>
            <person name="Klaenhammer T."/>
            <person name="Richardson P."/>
            <person name="Kozyavkin S."/>
            <person name="Weimer B."/>
            <person name="Mills D."/>
        </authorList>
    </citation>
    <scope>NUCLEOTIDE SEQUENCE [LARGE SCALE GENOMIC DNA]</scope>
    <source>
        <strain evidence="4">ATCC 33323 / DSM 20243 / BCRC 14619 / CIP 102991 / JCM 1131 / KCTC 3163 / NCIMB 11718 / NCTC 13722 / AM63</strain>
    </source>
</reference>
<sequence length="212" mass="24240">MEIGVKMKKYSKAIYWGLPISLILAISIILHLGWINAFDNFFEGLVHIVPNLKGLMLKITFLADTKVDLVWMVLIAVILWFRKHRPLATNLVLTMITGDAVGWVIKHLIQRARPVQHLAVDDGFSFPSGHTLGMGMIVIWIIMVLLPVVLKDRTKRFWIDFLLIVWLVIVMISRVYVYAHYPSDVCGSVAIALTWVAVMQFVFEKIKQTVNK</sequence>
<keyword evidence="1" id="KW-0472">Membrane</keyword>
<feature type="transmembrane region" description="Helical" evidence="1">
    <location>
        <begin position="129"/>
        <end position="150"/>
    </location>
</feature>
<dbReference type="Gene3D" id="1.20.144.10">
    <property type="entry name" value="Phosphatidic acid phosphatase type 2/haloperoxidase"/>
    <property type="match status" value="1"/>
</dbReference>
<keyword evidence="1" id="KW-1133">Transmembrane helix</keyword>
<dbReference type="InterPro" id="IPR000326">
    <property type="entry name" value="PAP2/HPO"/>
</dbReference>
<dbReference type="InterPro" id="IPR036938">
    <property type="entry name" value="PAP2/HPO_sf"/>
</dbReference>
<feature type="transmembrane region" description="Helical" evidence="1">
    <location>
        <begin position="185"/>
        <end position="203"/>
    </location>
</feature>
<keyword evidence="1" id="KW-0812">Transmembrane</keyword>
<dbReference type="PANTHER" id="PTHR14969">
    <property type="entry name" value="SPHINGOSINE-1-PHOSPHATE PHOSPHOHYDROLASE"/>
    <property type="match status" value="1"/>
</dbReference>
<proteinExistence type="predicted"/>
<dbReference type="CDD" id="cd03392">
    <property type="entry name" value="PAP2_like_2"/>
    <property type="match status" value="1"/>
</dbReference>
<dbReference type="Proteomes" id="UP000000664">
    <property type="component" value="Chromosome"/>
</dbReference>
<protein>
    <submittedName>
        <fullName evidence="3">Membrane-associated phospholipid phosphatase</fullName>
    </submittedName>
</protein>
<dbReference type="SMART" id="SM00014">
    <property type="entry name" value="acidPPc"/>
    <property type="match status" value="1"/>
</dbReference>
<dbReference type="Pfam" id="PF01569">
    <property type="entry name" value="PAP2"/>
    <property type="match status" value="1"/>
</dbReference>